<dbReference type="AlphaFoldDB" id="A0A0F9PHM8"/>
<dbReference type="Pfam" id="PF03350">
    <property type="entry name" value="UPF0114"/>
    <property type="match status" value="1"/>
</dbReference>
<evidence type="ECO:0000313" key="2">
    <source>
        <dbReference type="EMBL" id="KKN31325.1"/>
    </source>
</evidence>
<keyword evidence="1" id="KW-0812">Transmembrane</keyword>
<reference evidence="2" key="1">
    <citation type="journal article" date="2015" name="Nature">
        <title>Complex archaea that bridge the gap between prokaryotes and eukaryotes.</title>
        <authorList>
            <person name="Spang A."/>
            <person name="Saw J.H."/>
            <person name="Jorgensen S.L."/>
            <person name="Zaremba-Niedzwiedzka K."/>
            <person name="Martijn J."/>
            <person name="Lind A.E."/>
            <person name="van Eijk R."/>
            <person name="Schleper C."/>
            <person name="Guy L."/>
            <person name="Ettema T.J."/>
        </authorList>
    </citation>
    <scope>NUCLEOTIDE SEQUENCE</scope>
</reference>
<dbReference type="PIRSF" id="PIRSF026509">
    <property type="entry name" value="UCP026509"/>
    <property type="match status" value="1"/>
</dbReference>
<evidence type="ECO:0000256" key="1">
    <source>
        <dbReference type="SAM" id="Phobius"/>
    </source>
</evidence>
<comment type="caution">
    <text evidence="2">The sequence shown here is derived from an EMBL/GenBank/DDBJ whole genome shotgun (WGS) entry which is preliminary data.</text>
</comment>
<keyword evidence="1" id="KW-1133">Transmembrane helix</keyword>
<accession>A0A0F9PHM8</accession>
<gene>
    <name evidence="2" type="ORF">LCGC14_0825030</name>
</gene>
<dbReference type="InterPro" id="IPR005134">
    <property type="entry name" value="UPF0114"/>
</dbReference>
<dbReference type="PANTHER" id="PTHR31721">
    <property type="entry name" value="OS06G0710300 PROTEIN"/>
    <property type="match status" value="1"/>
</dbReference>
<feature type="transmembrane region" description="Helical" evidence="1">
    <location>
        <begin position="61"/>
        <end position="89"/>
    </location>
</feature>
<protein>
    <recommendedName>
        <fullName evidence="3">YqhA family protein</fullName>
    </recommendedName>
</protein>
<dbReference type="EMBL" id="LAZR01002338">
    <property type="protein sequence ID" value="KKN31325.1"/>
    <property type="molecule type" value="Genomic_DNA"/>
</dbReference>
<feature type="transmembrane region" description="Helical" evidence="1">
    <location>
        <begin position="116"/>
        <end position="133"/>
    </location>
</feature>
<dbReference type="PANTHER" id="PTHR31721:SF4">
    <property type="entry name" value="OS06G0710300 PROTEIN"/>
    <property type="match status" value="1"/>
</dbReference>
<feature type="transmembrane region" description="Helical" evidence="1">
    <location>
        <begin position="12"/>
        <end position="36"/>
    </location>
</feature>
<keyword evidence="1" id="KW-0472">Membrane</keyword>
<evidence type="ECO:0008006" key="3">
    <source>
        <dbReference type="Google" id="ProtNLM"/>
    </source>
</evidence>
<proteinExistence type="predicted"/>
<feature type="transmembrane region" description="Helical" evidence="1">
    <location>
        <begin position="139"/>
        <end position="159"/>
    </location>
</feature>
<sequence length="168" mass="18964">MEKLFESMLWNSRIVLVFGVISCMVTGVALISLGLYEVIHLVTALFDYLITHSGNVTRDNIILFVVEILDTFLLSAVLFIFAFGLYELFISPIENSRQHTSKAYEIKTIDQLKAKLGKVVIMLLVIKVFAYLVEIKPQSMAELLYLAIIVLLVAISLWLGHADIKRSN</sequence>
<organism evidence="2">
    <name type="scientific">marine sediment metagenome</name>
    <dbReference type="NCBI Taxonomy" id="412755"/>
    <lineage>
        <taxon>unclassified sequences</taxon>
        <taxon>metagenomes</taxon>
        <taxon>ecological metagenomes</taxon>
    </lineage>
</organism>
<name>A0A0F9PHM8_9ZZZZ</name>